<keyword evidence="1" id="KW-1133">Transmembrane helix</keyword>
<sequence>MKKSNVNWALPLTNIVVLLIIELTLMPLGYWIPQILVVALMLVQVGAMAFQYARERENQHADDADDTHAAHN</sequence>
<dbReference type="RefSeq" id="WP_155588311.1">
    <property type="nucleotide sequence ID" value="NZ_WNLP01000002.1"/>
</dbReference>
<comment type="caution">
    <text evidence="2">The sequence shown here is derived from an EMBL/GenBank/DDBJ whole genome shotgun (WGS) entry which is preliminary data.</text>
</comment>
<evidence type="ECO:0000313" key="3">
    <source>
        <dbReference type="Proteomes" id="UP000487882"/>
    </source>
</evidence>
<reference evidence="2 3" key="1">
    <citation type="submission" date="2019-09" db="EMBL/GenBank/DDBJ databases">
        <title>Bifidobacterium canis sp. nov., isolated from the digestive tract of German Shepherd dog puppy.</title>
        <authorList>
            <person name="Bunesova V."/>
        </authorList>
    </citation>
    <scope>NUCLEOTIDE SEQUENCE [LARGE SCALE GENOMIC DNA]</scope>
    <source>
        <strain evidence="2 3">GSD1FS</strain>
    </source>
</reference>
<evidence type="ECO:0000256" key="1">
    <source>
        <dbReference type="SAM" id="Phobius"/>
    </source>
</evidence>
<evidence type="ECO:0000313" key="2">
    <source>
        <dbReference type="EMBL" id="MUH59312.1"/>
    </source>
</evidence>
<keyword evidence="1" id="KW-0812">Transmembrane</keyword>
<name>A0A7K1J413_9BIFI</name>
<organism evidence="2 3">
    <name type="scientific">Bifidobacterium canis</name>
    <dbReference type="NCBI Taxonomy" id="2610880"/>
    <lineage>
        <taxon>Bacteria</taxon>
        <taxon>Bacillati</taxon>
        <taxon>Actinomycetota</taxon>
        <taxon>Actinomycetes</taxon>
        <taxon>Bifidobacteriales</taxon>
        <taxon>Bifidobacteriaceae</taxon>
        <taxon>Bifidobacterium</taxon>
    </lineage>
</organism>
<proteinExistence type="predicted"/>
<feature type="transmembrane region" description="Helical" evidence="1">
    <location>
        <begin position="7"/>
        <end position="25"/>
    </location>
</feature>
<keyword evidence="3" id="KW-1185">Reference proteome</keyword>
<gene>
    <name evidence="2" type="ORF">GSD1FS_0629</name>
</gene>
<protein>
    <submittedName>
        <fullName evidence="2">Uncharacterized protein</fullName>
    </submittedName>
</protein>
<accession>A0A7K1J413</accession>
<dbReference type="AlphaFoldDB" id="A0A7K1J413"/>
<dbReference type="Proteomes" id="UP000487882">
    <property type="component" value="Unassembled WGS sequence"/>
</dbReference>
<keyword evidence="1" id="KW-0472">Membrane</keyword>
<feature type="transmembrane region" description="Helical" evidence="1">
    <location>
        <begin position="31"/>
        <end position="50"/>
    </location>
</feature>
<dbReference type="EMBL" id="WNLP01000002">
    <property type="protein sequence ID" value="MUH59312.1"/>
    <property type="molecule type" value="Genomic_DNA"/>
</dbReference>